<keyword evidence="2" id="KW-1185">Reference proteome</keyword>
<gene>
    <name evidence="1" type="ORF">GOEFS_077_00230</name>
</gene>
<dbReference type="eggNOG" id="ENOG502Z95Q">
    <property type="taxonomic scope" value="Bacteria"/>
</dbReference>
<proteinExistence type="predicted"/>
<reference evidence="1 2" key="1">
    <citation type="submission" date="2011-12" db="EMBL/GenBank/DDBJ databases">
        <title>Whole genome shotgun sequence of Gordonia effusa NBRC 100432.</title>
        <authorList>
            <person name="Yoshida I."/>
            <person name="Takarada H."/>
            <person name="Hosoyama A."/>
            <person name="Tsuchikane K."/>
            <person name="Katsumata H."/>
            <person name="Yamazaki S."/>
            <person name="Fujita N."/>
        </authorList>
    </citation>
    <scope>NUCLEOTIDE SEQUENCE [LARGE SCALE GENOMIC DNA]</scope>
    <source>
        <strain evidence="1 2">NBRC 100432</strain>
    </source>
</reference>
<protein>
    <submittedName>
        <fullName evidence="1">Uncharacterized protein</fullName>
    </submittedName>
</protein>
<dbReference type="AlphaFoldDB" id="H0R2D0"/>
<accession>H0R2D0</accession>
<name>H0R2D0_9ACTN</name>
<comment type="caution">
    <text evidence="1">The sequence shown here is derived from an EMBL/GenBank/DDBJ whole genome shotgun (WGS) entry which is preliminary data.</text>
</comment>
<evidence type="ECO:0000313" key="1">
    <source>
        <dbReference type="EMBL" id="GAB19231.1"/>
    </source>
</evidence>
<sequence length="284" mass="32504">MNSTQDAAQIPAPRPGDESAEVMVTVKTYPNPSDTYGETVCVAGVRIDRGGPEWIRLYPVKFRNTDFAQRFKKYERIKLNGTSHQSSDNRPESFRPRQDELEHIEMVGPSSNWALRRSYMGDLIGATSTCELIAANPKGHMALPSPSLGLIKPHDVKVEVRDGDPWTESEQRKIERASAPDLFGTELAALEPAPYAVIYHYKCAFPECRSHAQKALDWEVGAAGRRWREENGDQRAREMMMEKWRDELLDEDKDTHFYVGNQNRRRRSFSVLGLWTPKKEFTLF</sequence>
<organism evidence="1 2">
    <name type="scientific">Gordonia effusa NBRC 100432</name>
    <dbReference type="NCBI Taxonomy" id="1077974"/>
    <lineage>
        <taxon>Bacteria</taxon>
        <taxon>Bacillati</taxon>
        <taxon>Actinomycetota</taxon>
        <taxon>Actinomycetes</taxon>
        <taxon>Mycobacteriales</taxon>
        <taxon>Gordoniaceae</taxon>
        <taxon>Gordonia</taxon>
    </lineage>
</organism>
<dbReference type="RefSeq" id="WP_007318566.1">
    <property type="nucleotide sequence ID" value="NZ_BAEH01000077.1"/>
</dbReference>
<dbReference type="Proteomes" id="UP000035034">
    <property type="component" value="Unassembled WGS sequence"/>
</dbReference>
<evidence type="ECO:0000313" key="2">
    <source>
        <dbReference type="Proteomes" id="UP000035034"/>
    </source>
</evidence>
<dbReference type="EMBL" id="BAEH01000077">
    <property type="protein sequence ID" value="GAB19231.1"/>
    <property type="molecule type" value="Genomic_DNA"/>
</dbReference>